<feature type="domain" description="BRCT" evidence="3">
    <location>
        <begin position="637"/>
        <end position="725"/>
    </location>
</feature>
<dbReference type="AlphaFoldDB" id="A0A834ZPR6"/>
<dbReference type="InterPro" id="IPR001357">
    <property type="entry name" value="BRCT_dom"/>
</dbReference>
<dbReference type="GO" id="GO:0033314">
    <property type="term" value="P:mitotic DNA replication checkpoint signaling"/>
    <property type="evidence" value="ECO:0007669"/>
    <property type="project" value="TreeGrafter"/>
</dbReference>
<gene>
    <name evidence="4" type="ORF">HHK36_004292</name>
</gene>
<dbReference type="FunFam" id="3.40.50.10190:FF:000057">
    <property type="entry name" value="Transcription coactivator"/>
    <property type="match status" value="1"/>
</dbReference>
<dbReference type="GO" id="GO:0007095">
    <property type="term" value="P:mitotic G2 DNA damage checkpoint signaling"/>
    <property type="evidence" value="ECO:0007669"/>
    <property type="project" value="TreeGrafter"/>
</dbReference>
<accession>A0A834ZPR6</accession>
<dbReference type="EMBL" id="JABCRI010000002">
    <property type="protein sequence ID" value="KAF8411734.1"/>
    <property type="molecule type" value="Genomic_DNA"/>
</dbReference>
<feature type="region of interest" description="Disordered" evidence="2">
    <location>
        <begin position="1002"/>
        <end position="1031"/>
    </location>
</feature>
<evidence type="ECO:0000256" key="1">
    <source>
        <dbReference type="ARBA" id="ARBA00022737"/>
    </source>
</evidence>
<feature type="domain" description="BRCT" evidence="3">
    <location>
        <begin position="438"/>
        <end position="530"/>
    </location>
</feature>
<dbReference type="CDD" id="cd17731">
    <property type="entry name" value="BRCT_TopBP1_rpt2_like"/>
    <property type="match status" value="1"/>
</dbReference>
<keyword evidence="5" id="KW-1185">Reference proteome</keyword>
<dbReference type="PROSITE" id="PS50172">
    <property type="entry name" value="BRCT"/>
    <property type="match status" value="4"/>
</dbReference>
<feature type="region of interest" description="Disordered" evidence="2">
    <location>
        <begin position="340"/>
        <end position="367"/>
    </location>
</feature>
<feature type="compositionally biased region" description="Polar residues" evidence="2">
    <location>
        <begin position="358"/>
        <end position="367"/>
    </location>
</feature>
<sequence>MGETAKMMTKSFKGANIFMSRNLVPPEIFDTLHDALKQNGAEVFLCCDPSRTASNDYHVISSFEHEKFEDLRAKGCNLLGSELHLSEWGCCLLKWRLNQMSHLDVLSVCYAVSIYWKVTVDLMLGPQCVLSCAKEHRSLPKEGFTCCLAMDGVKVLASGFEQDEKVLFMCHVCGSKSGLHLVYSFAHSQARMHDAIMCFETLLARIILFLGRSLITISLCSIQMNTHKDLPCLSFRSFIGSLYCDLCWTLNHSEVEGRGFPWSLFIIDSFKASWNAIVGSLMFQNICVLDILYTPEGDKYKVARRWGHIHIVTRKWFNQSIARRACLDEESYPVHGRSYISSSNTARGRSKAQHSQDKGNTSSQSVPFSVTADSNLQPIPFSVISDLDLEMTLSQNMSSTFSGAPSLTKEEGSEAPSLQPVNETKFDGCVADDSQTEDNDLYLSDCRILLVGFQASEMRKLVNMVRIGGGSRYMSFSEKLTHIVVGTPSEIEKKEVRRHAALGIIYVVRTVWLEDCDREKKEIPVSQRHIAYDLLLPKGVQTIFYKQSTGNPDTMKGKSSTAQYSMPTGQALGSMNFESGMSLEKNTEAKLETNPKGCSSAEEATKSVQQSLFAVNDKYKGPQKLQHDYTENVQDRISSNIFKGWLFRFSSNFREDQRAEVVEWVNQGGGEIVDDKIKRNVHFTIECHGPMQKPADAYQTTIVSSHWIRSCLEDGCMLDVGSHILYSPLPCRIPLPGFEGFRFSVSQYEEKDRRLLRNLCFVLGAKFTEKLSKKVTHLICKFTGGTKYEAACKWGIQSVASEWIFECVRQDAIVAPVSFCPKEFTGQDREEGLCIMSQYPTQAARMVSGDNPSQFPSQSQGMKKVPTPVIGNRSASFRDKAKHSGVSSKRARLLEDDTHGDIVPSGVHHDVPIHKMDSMRNSTSEIIGEVSHAVPDVAAAIEDLLEQTSKIQDLKLPGRTGCDQSSIFDGEIQLFSPDRSILNQDHADSHSAFGISNSWLNRSEKHDDLSNPSGGDVNRGTYDGFSETQTESQVVGYEEDLTGRQMIIDRVRTRSSLT</sequence>
<comment type="caution">
    <text evidence="4">The sequence shown here is derived from an EMBL/GenBank/DDBJ whole genome shotgun (WGS) entry which is preliminary data.</text>
</comment>
<dbReference type="Gene3D" id="3.40.50.10190">
    <property type="entry name" value="BRCT domain"/>
    <property type="match status" value="4"/>
</dbReference>
<dbReference type="OrthoDB" id="251770at2759"/>
<feature type="domain" description="BRCT" evidence="3">
    <location>
        <begin position="738"/>
        <end position="814"/>
    </location>
</feature>
<protein>
    <recommendedName>
        <fullName evidence="3">BRCT domain-containing protein</fullName>
    </recommendedName>
</protein>
<feature type="region of interest" description="Disordered" evidence="2">
    <location>
        <begin position="847"/>
        <end position="867"/>
    </location>
</feature>
<dbReference type="Pfam" id="PF12738">
    <property type="entry name" value="PTCB-BRCT"/>
    <property type="match status" value="1"/>
</dbReference>
<feature type="region of interest" description="Disordered" evidence="2">
    <location>
        <begin position="400"/>
        <end position="421"/>
    </location>
</feature>
<proteinExistence type="predicted"/>
<dbReference type="InterPro" id="IPR036420">
    <property type="entry name" value="BRCT_dom_sf"/>
</dbReference>
<keyword evidence="1" id="KW-0677">Repeat</keyword>
<feature type="domain" description="BRCT" evidence="3">
    <location>
        <begin position="291"/>
        <end position="334"/>
    </location>
</feature>
<reference evidence="4 5" key="1">
    <citation type="submission" date="2020-04" db="EMBL/GenBank/DDBJ databases">
        <title>Plant Genome Project.</title>
        <authorList>
            <person name="Zhang R.-G."/>
        </authorList>
    </citation>
    <scope>NUCLEOTIDE SEQUENCE [LARGE SCALE GENOMIC DNA]</scope>
    <source>
        <strain evidence="4">YNK0</strain>
        <tissue evidence="4">Leaf</tissue>
    </source>
</reference>
<dbReference type="PANTHER" id="PTHR13561">
    <property type="entry name" value="DNA REPLICATION REGULATOR DPB11-RELATED"/>
    <property type="match status" value="1"/>
</dbReference>
<dbReference type="CDD" id="cd17718">
    <property type="entry name" value="BRCT_TopBP1_rpt3"/>
    <property type="match status" value="1"/>
</dbReference>
<dbReference type="Pfam" id="PF00533">
    <property type="entry name" value="BRCT"/>
    <property type="match status" value="1"/>
</dbReference>
<dbReference type="SMART" id="SM00292">
    <property type="entry name" value="BRCT"/>
    <property type="match status" value="3"/>
</dbReference>
<evidence type="ECO:0000259" key="3">
    <source>
        <dbReference type="PROSITE" id="PS50172"/>
    </source>
</evidence>
<organism evidence="4 5">
    <name type="scientific">Tetracentron sinense</name>
    <name type="common">Spur-leaf</name>
    <dbReference type="NCBI Taxonomy" id="13715"/>
    <lineage>
        <taxon>Eukaryota</taxon>
        <taxon>Viridiplantae</taxon>
        <taxon>Streptophyta</taxon>
        <taxon>Embryophyta</taxon>
        <taxon>Tracheophyta</taxon>
        <taxon>Spermatophyta</taxon>
        <taxon>Magnoliopsida</taxon>
        <taxon>Trochodendrales</taxon>
        <taxon>Trochodendraceae</taxon>
        <taxon>Tetracentron</taxon>
    </lineage>
</organism>
<evidence type="ECO:0000313" key="5">
    <source>
        <dbReference type="Proteomes" id="UP000655225"/>
    </source>
</evidence>
<dbReference type="InterPro" id="IPR059215">
    <property type="entry name" value="BRCT2_TopBP1-like"/>
</dbReference>
<dbReference type="PANTHER" id="PTHR13561:SF20">
    <property type="entry name" value="DNA TOPOISOMERASE 2-BINDING PROTEIN 1"/>
    <property type="match status" value="1"/>
</dbReference>
<dbReference type="FunFam" id="3.40.50.10190:FF:000052">
    <property type="entry name" value="Transcription coactivator"/>
    <property type="match status" value="1"/>
</dbReference>
<name>A0A834ZPR6_TETSI</name>
<evidence type="ECO:0000256" key="2">
    <source>
        <dbReference type="SAM" id="MobiDB-lite"/>
    </source>
</evidence>
<dbReference type="SUPFAM" id="SSF52113">
    <property type="entry name" value="BRCT domain"/>
    <property type="match status" value="4"/>
</dbReference>
<dbReference type="OMA" id="NLTRRCT"/>
<dbReference type="Proteomes" id="UP000655225">
    <property type="component" value="Unassembled WGS sequence"/>
</dbReference>
<evidence type="ECO:0000313" key="4">
    <source>
        <dbReference type="EMBL" id="KAF8411734.1"/>
    </source>
</evidence>
<feature type="compositionally biased region" description="Polar residues" evidence="2">
    <location>
        <begin position="850"/>
        <end position="861"/>
    </location>
</feature>
<dbReference type="GO" id="GO:0006270">
    <property type="term" value="P:DNA replication initiation"/>
    <property type="evidence" value="ECO:0007669"/>
    <property type="project" value="TreeGrafter"/>
</dbReference>